<sequence length="200" mass="21059">MSRWADAAGDMDGDRYAKHFDDLAASGKDMHGEARLCAELVPPGSLVLDAGCGTGRIAIWLDEHGYDCAGIDLDASMLSVARRRAPDVPWMLGDLAALQLPALGVFDLVVAAGNVIPLLASGTEQTVVANLATALKPGGLLVAGFGLDSEHLPLDEAPVTLSDYDEWCESAGLHLEKRFATWNGDPYDGGGYAVSVHRLA</sequence>
<dbReference type="Proteomes" id="UP000567922">
    <property type="component" value="Unassembled WGS sequence"/>
</dbReference>
<dbReference type="PANTHER" id="PTHR43464">
    <property type="entry name" value="METHYLTRANSFERASE"/>
    <property type="match status" value="1"/>
</dbReference>
<evidence type="ECO:0000313" key="6">
    <source>
        <dbReference type="Proteomes" id="UP000567922"/>
    </source>
</evidence>
<dbReference type="GO" id="GO:0008168">
    <property type="term" value="F:methyltransferase activity"/>
    <property type="evidence" value="ECO:0007669"/>
    <property type="project" value="UniProtKB-KW"/>
</dbReference>
<dbReference type="CDD" id="cd02440">
    <property type="entry name" value="AdoMet_MTases"/>
    <property type="match status" value="1"/>
</dbReference>
<evidence type="ECO:0000256" key="2">
    <source>
        <dbReference type="ARBA" id="ARBA00022679"/>
    </source>
</evidence>
<proteinExistence type="predicted"/>
<accession>A0A839RT06</accession>
<evidence type="ECO:0000256" key="3">
    <source>
        <dbReference type="ARBA" id="ARBA00022691"/>
    </source>
</evidence>
<keyword evidence="3" id="KW-0949">S-adenosyl-L-methionine</keyword>
<keyword evidence="1 5" id="KW-0489">Methyltransferase</keyword>
<dbReference type="InterPro" id="IPR041698">
    <property type="entry name" value="Methyltransf_25"/>
</dbReference>
<dbReference type="EMBL" id="JACHWS010000003">
    <property type="protein sequence ID" value="MBB3039348.1"/>
    <property type="molecule type" value="Genomic_DNA"/>
</dbReference>
<dbReference type="InterPro" id="IPR029063">
    <property type="entry name" value="SAM-dependent_MTases_sf"/>
</dbReference>
<keyword evidence="6" id="KW-1185">Reference proteome</keyword>
<dbReference type="GO" id="GO:0032259">
    <property type="term" value="P:methylation"/>
    <property type="evidence" value="ECO:0007669"/>
    <property type="project" value="UniProtKB-KW"/>
</dbReference>
<name>A0A839RT06_9ACTN</name>
<dbReference type="PANTHER" id="PTHR43464:SF19">
    <property type="entry name" value="UBIQUINONE BIOSYNTHESIS O-METHYLTRANSFERASE, MITOCHONDRIAL"/>
    <property type="match status" value="1"/>
</dbReference>
<evidence type="ECO:0000313" key="5">
    <source>
        <dbReference type="EMBL" id="MBB3039348.1"/>
    </source>
</evidence>
<gene>
    <name evidence="5" type="ORF">FHU29_003817</name>
</gene>
<dbReference type="Gene3D" id="3.40.50.150">
    <property type="entry name" value="Vaccinia Virus protein VP39"/>
    <property type="match status" value="1"/>
</dbReference>
<organism evidence="5 6">
    <name type="scientific">Hoyosella altamirensis</name>
    <dbReference type="NCBI Taxonomy" id="616997"/>
    <lineage>
        <taxon>Bacteria</taxon>
        <taxon>Bacillati</taxon>
        <taxon>Actinomycetota</taxon>
        <taxon>Actinomycetes</taxon>
        <taxon>Mycobacteriales</taxon>
        <taxon>Hoyosellaceae</taxon>
        <taxon>Hoyosella</taxon>
    </lineage>
</organism>
<dbReference type="AlphaFoldDB" id="A0A839RT06"/>
<evidence type="ECO:0000259" key="4">
    <source>
        <dbReference type="Pfam" id="PF13649"/>
    </source>
</evidence>
<dbReference type="SUPFAM" id="SSF53335">
    <property type="entry name" value="S-adenosyl-L-methionine-dependent methyltransferases"/>
    <property type="match status" value="1"/>
</dbReference>
<keyword evidence="2 5" id="KW-0808">Transferase</keyword>
<dbReference type="Pfam" id="PF13649">
    <property type="entry name" value="Methyltransf_25"/>
    <property type="match status" value="1"/>
</dbReference>
<comment type="caution">
    <text evidence="5">The sequence shown here is derived from an EMBL/GenBank/DDBJ whole genome shotgun (WGS) entry which is preliminary data.</text>
</comment>
<evidence type="ECO:0000256" key="1">
    <source>
        <dbReference type="ARBA" id="ARBA00022603"/>
    </source>
</evidence>
<dbReference type="OrthoDB" id="7062303at2"/>
<protein>
    <submittedName>
        <fullName evidence="5">SAM-dependent methyltransferase</fullName>
    </submittedName>
</protein>
<feature type="domain" description="Methyltransferase" evidence="4">
    <location>
        <begin position="47"/>
        <end position="139"/>
    </location>
</feature>
<reference evidence="5 6" key="1">
    <citation type="submission" date="2020-08" db="EMBL/GenBank/DDBJ databases">
        <title>Sequencing the genomes of 1000 actinobacteria strains.</title>
        <authorList>
            <person name="Klenk H.-P."/>
        </authorList>
    </citation>
    <scope>NUCLEOTIDE SEQUENCE [LARGE SCALE GENOMIC DNA]</scope>
    <source>
        <strain evidence="5 6">DSM 45258</strain>
    </source>
</reference>
<dbReference type="RefSeq" id="WP_064441882.1">
    <property type="nucleotide sequence ID" value="NZ_BDDI01000016.1"/>
</dbReference>